<evidence type="ECO:0000256" key="3">
    <source>
        <dbReference type="ARBA" id="ARBA00022801"/>
    </source>
</evidence>
<proteinExistence type="inferred from homology"/>
<protein>
    <submittedName>
        <fullName evidence="7">Oligopeptidase B</fullName>
        <ecNumber evidence="7">3.4.21.83</ecNumber>
    </submittedName>
</protein>
<sequence>MEPPIAEKIPHAFSIHGITIEDPYFWLRDRKKPEVKTYLKAENSYSKKVLKPLDGLADTIYGEMVGRIQETDQSVPIRKDRFLYYSRTVKGLEYPIYCRRSVAADAPEEITVDLNELAKGEKYMDLGLHKVSPSGDLLAFSTDTDGSEEYTLHIRKLSSFDETGKDGSLFGETIEKVIDLEWGRDDTGFYYVIIDDANRPYRLYWHALGTDPSTDIMLYEEKDQAYYLDLGKGSDRKWIFLTSGSSVTSEIMFKSIDAPAAEPLKMMVPRRDDIEYYADSRGDDFIIRTNENAREYRLMKAPASNPARENWVEIIPQREAITLEDFDIFRDYLVCYERVDGLNRIRVFKFSGEGLPVDDYYIDFDEQAYTATGYSNPEFETSELIFSYESMTTPESIFSFSMDTRQRTLLKQYEVLGGYDPANYVCERVKVRATDGSMVPMSLVYRKGANLDGRNPCFLYGYGSYGICVDPGFSSSVVSLLDRGFVYAIAHIRGSATMGQNWHDDGKMLTKRNSFLDFINCAEYLVRKGYTSSDRLSIEGGSAGGLLMGAVTNMRPELFAAVIADVPFVDVINTMLDESLPLTVTEFDEWGNPKEKAYFQYMRSYCPYTNVKKQDYPHMLVLAGLNDPRVSYWEPAKLVAKIREMNTSDSTILLKTNMDAGHGGASGRYEYLREKAQKFAFIIGFGVPAAK</sequence>
<feature type="domain" description="Peptidase S9A N-terminal" evidence="6">
    <location>
        <begin position="5"/>
        <end position="412"/>
    </location>
</feature>
<accession>A0A2N1PLT9</accession>
<evidence type="ECO:0000256" key="1">
    <source>
        <dbReference type="ARBA" id="ARBA00005228"/>
    </source>
</evidence>
<comment type="similarity">
    <text evidence="1">Belongs to the peptidase S9A family.</text>
</comment>
<keyword evidence="4" id="KW-0720">Serine protease</keyword>
<dbReference type="PANTHER" id="PTHR11757:SF19">
    <property type="entry name" value="PROLYL ENDOPEPTIDASE-LIKE"/>
    <property type="match status" value="1"/>
</dbReference>
<reference evidence="7 8" key="1">
    <citation type="journal article" date="2017" name="ISME J.">
        <title>Potential for microbial H2 and metal transformations associated with novel bacteria and archaea in deep terrestrial subsurface sediments.</title>
        <authorList>
            <person name="Hernsdorf A.W."/>
            <person name="Amano Y."/>
            <person name="Miyakawa K."/>
            <person name="Ise K."/>
            <person name="Suzuki Y."/>
            <person name="Anantharaman K."/>
            <person name="Probst A."/>
            <person name="Burstein D."/>
            <person name="Thomas B.C."/>
            <person name="Banfield J.F."/>
        </authorList>
    </citation>
    <scope>NUCLEOTIDE SEQUENCE [LARGE SCALE GENOMIC DNA]</scope>
    <source>
        <strain evidence="7">HGW-Wallbacteria-1</strain>
    </source>
</reference>
<dbReference type="InterPro" id="IPR029058">
    <property type="entry name" value="AB_hydrolase_fold"/>
</dbReference>
<dbReference type="SUPFAM" id="SSF53474">
    <property type="entry name" value="alpha/beta-Hydrolases"/>
    <property type="match status" value="1"/>
</dbReference>
<dbReference type="InterPro" id="IPR002470">
    <property type="entry name" value="Peptidase_S9A"/>
</dbReference>
<dbReference type="SUPFAM" id="SSF50993">
    <property type="entry name" value="Peptidase/esterase 'gauge' domain"/>
    <property type="match status" value="1"/>
</dbReference>
<organism evidence="7 8">
    <name type="scientific">Candidatus Wallbacteria bacterium HGW-Wallbacteria-1</name>
    <dbReference type="NCBI Taxonomy" id="2013854"/>
    <lineage>
        <taxon>Bacteria</taxon>
        <taxon>Candidatus Walliibacteriota</taxon>
    </lineage>
</organism>
<feature type="domain" description="Peptidase S9 prolyl oligopeptidase catalytic" evidence="5">
    <location>
        <begin position="472"/>
        <end position="682"/>
    </location>
</feature>
<evidence type="ECO:0000313" key="7">
    <source>
        <dbReference type="EMBL" id="PKK89308.1"/>
    </source>
</evidence>
<dbReference type="EMBL" id="PGXC01000021">
    <property type="protein sequence ID" value="PKK89308.1"/>
    <property type="molecule type" value="Genomic_DNA"/>
</dbReference>
<dbReference type="EC" id="3.4.21.83" evidence="7"/>
<gene>
    <name evidence="7" type="ORF">CVV64_15070</name>
</gene>
<keyword evidence="2" id="KW-0645">Protease</keyword>
<evidence type="ECO:0000256" key="2">
    <source>
        <dbReference type="ARBA" id="ARBA00022670"/>
    </source>
</evidence>
<dbReference type="PRINTS" id="PR00862">
    <property type="entry name" value="PROLIGOPTASE"/>
</dbReference>
<dbReference type="InterPro" id="IPR051543">
    <property type="entry name" value="Serine_Peptidase_S9A"/>
</dbReference>
<dbReference type="Pfam" id="PF00326">
    <property type="entry name" value="Peptidase_S9"/>
    <property type="match status" value="1"/>
</dbReference>
<dbReference type="InterPro" id="IPR001375">
    <property type="entry name" value="Peptidase_S9_cat"/>
</dbReference>
<dbReference type="AlphaFoldDB" id="A0A2N1PLT9"/>
<comment type="caution">
    <text evidence="7">The sequence shown here is derived from an EMBL/GenBank/DDBJ whole genome shotgun (WGS) entry which is preliminary data.</text>
</comment>
<dbReference type="Gene3D" id="3.40.50.1820">
    <property type="entry name" value="alpha/beta hydrolase"/>
    <property type="match status" value="1"/>
</dbReference>
<keyword evidence="3 7" id="KW-0378">Hydrolase</keyword>
<dbReference type="Pfam" id="PF02897">
    <property type="entry name" value="Peptidase_S9_N"/>
    <property type="match status" value="1"/>
</dbReference>
<dbReference type="FunFam" id="3.40.50.1820:FF:000005">
    <property type="entry name" value="Prolyl endopeptidase"/>
    <property type="match status" value="1"/>
</dbReference>
<dbReference type="InterPro" id="IPR023302">
    <property type="entry name" value="Pept_S9A_N"/>
</dbReference>
<dbReference type="GO" id="GO:0004252">
    <property type="term" value="F:serine-type endopeptidase activity"/>
    <property type="evidence" value="ECO:0007669"/>
    <property type="project" value="UniProtKB-EC"/>
</dbReference>
<dbReference type="Proteomes" id="UP000233256">
    <property type="component" value="Unassembled WGS sequence"/>
</dbReference>
<evidence type="ECO:0000259" key="6">
    <source>
        <dbReference type="Pfam" id="PF02897"/>
    </source>
</evidence>
<name>A0A2N1PLT9_9BACT</name>
<evidence type="ECO:0000256" key="4">
    <source>
        <dbReference type="ARBA" id="ARBA00022825"/>
    </source>
</evidence>
<dbReference type="GO" id="GO:0006508">
    <property type="term" value="P:proteolysis"/>
    <property type="evidence" value="ECO:0007669"/>
    <property type="project" value="UniProtKB-KW"/>
</dbReference>
<evidence type="ECO:0000259" key="5">
    <source>
        <dbReference type="Pfam" id="PF00326"/>
    </source>
</evidence>
<dbReference type="Gene3D" id="2.130.10.120">
    <property type="entry name" value="Prolyl oligopeptidase, N-terminal domain"/>
    <property type="match status" value="1"/>
</dbReference>
<evidence type="ECO:0000313" key="8">
    <source>
        <dbReference type="Proteomes" id="UP000233256"/>
    </source>
</evidence>
<dbReference type="PANTHER" id="PTHR11757">
    <property type="entry name" value="PROTEASE FAMILY S9A OLIGOPEPTIDASE"/>
    <property type="match status" value="1"/>
</dbReference>